<evidence type="ECO:0000256" key="13">
    <source>
        <dbReference type="PIRSR" id="PIRSR605150-3"/>
    </source>
</evidence>
<dbReference type="Proteomes" id="UP001168098">
    <property type="component" value="Unassembled WGS sequence"/>
</dbReference>
<feature type="transmembrane region" description="Helical" evidence="14">
    <location>
        <begin position="650"/>
        <end position="673"/>
    </location>
</feature>
<feature type="binding site" evidence="12">
    <location>
        <position position="113"/>
    </location>
    <ligand>
        <name>UDP-alpha-D-glucose</name>
        <dbReference type="ChEBI" id="CHEBI:58885"/>
    </ligand>
</feature>
<evidence type="ECO:0000256" key="3">
    <source>
        <dbReference type="ARBA" id="ARBA00022679"/>
    </source>
</evidence>
<keyword evidence="16" id="KW-1185">Reference proteome</keyword>
<comment type="subcellular location">
    <subcellularLocation>
        <location evidence="1">Golgi apparatus membrane</location>
        <topology evidence="1">Multi-pass membrane protein</topology>
    </subcellularLocation>
</comment>
<evidence type="ECO:0000256" key="5">
    <source>
        <dbReference type="ARBA" id="ARBA00022989"/>
    </source>
</evidence>
<keyword evidence="5 14" id="KW-1133">Transmembrane helix</keyword>
<evidence type="ECO:0000256" key="8">
    <source>
        <dbReference type="ARBA" id="ARBA00023316"/>
    </source>
</evidence>
<evidence type="ECO:0000256" key="4">
    <source>
        <dbReference type="ARBA" id="ARBA00022692"/>
    </source>
</evidence>
<protein>
    <recommendedName>
        <fullName evidence="17">Cellulose synthase-like protein E6</fullName>
    </recommendedName>
</protein>
<evidence type="ECO:0000256" key="6">
    <source>
        <dbReference type="ARBA" id="ARBA00023034"/>
    </source>
</evidence>
<dbReference type="GO" id="GO:0071555">
    <property type="term" value="P:cell wall organization"/>
    <property type="evidence" value="ECO:0007669"/>
    <property type="project" value="UniProtKB-KW"/>
</dbReference>
<evidence type="ECO:0000256" key="1">
    <source>
        <dbReference type="ARBA" id="ARBA00004653"/>
    </source>
</evidence>
<dbReference type="PANTHER" id="PTHR13301">
    <property type="entry name" value="X-BOX TRANSCRIPTION FACTOR-RELATED"/>
    <property type="match status" value="1"/>
</dbReference>
<dbReference type="FunFam" id="3.90.550.10:FF:000112">
    <property type="entry name" value="Cellulose synthase-like protein E1"/>
    <property type="match status" value="1"/>
</dbReference>
<comment type="function">
    <text evidence="9">Thought to be a Golgi-localized beta-glycan synthase that polymerize the backbones of noncellulosic polysaccharides (hemicelluloses) of plant cell wall.</text>
</comment>
<keyword evidence="4 14" id="KW-0812">Transmembrane</keyword>
<dbReference type="InterPro" id="IPR029044">
    <property type="entry name" value="Nucleotide-diphossugar_trans"/>
</dbReference>
<dbReference type="GO" id="GO:0016760">
    <property type="term" value="F:cellulose synthase (UDP-forming) activity"/>
    <property type="evidence" value="ECO:0007669"/>
    <property type="project" value="InterPro"/>
</dbReference>
<dbReference type="EMBL" id="JARBHA010000010">
    <property type="protein sequence ID" value="KAJ9690010.1"/>
    <property type="molecule type" value="Genomic_DNA"/>
</dbReference>
<evidence type="ECO:0000256" key="10">
    <source>
        <dbReference type="ARBA" id="ARBA00060766"/>
    </source>
</evidence>
<sequence>MGKDGYLRLFETKAARGRILFRCYAASVLVGITFICVYRVVHFPAADGQLLRRWAWMGLSLAELWFSLYWFITQFVRWNPIYRYTFKDRLSQKYENAFPGIDIFVCTAEPRIEPPIMVINTVLSVMAYNYPSQKLCIYLSDDGGSDLTFYALLEASRFSKHWLPFCRKFSIEPRSPAAYFSTNPKPHDSNPLMAQEWFSIKKSYEDMKNRIETTTRLGRVSEEIRKEHKGFLEWNHVSTQYNHQSIVQILIDGREGKAVDVEGQSLPTLVYLSREKRPQYHHNFKAGAMNSLIRVSSKISNGSIILNVDCDMYSNNSESVRDALCFFMDEEKGHEIAYVQFPPSYNNLTRNDLYGTCFRVLNEVDLPGLDANGGPCYIGSGCFHRRKALCGMKYSEECEREWKRETDRTARESASVLEASCKVLASCSYEENTQWGKEMGLKYGCSVEDIITGLSIQCRGWKSISFSPERKGFVGVAPTTLLQSLIQHKRWSEGNFQIFLSRYCPLLYGHKRIPLELQFSYCPYLLWAPNCLPTLYYVAVPSLCLLGGISLFPEISSLWALPFAYVIIAKYAYSLGEFLWFGGTIQGWWNEQRIWALRRTTSYFFALLDTILKLLGFAETTFAVTAKVSDEDVSRRYEQEVMEFGSPSPMFTIIATLAMLNLFSFVCCVKRVFVGIQIKALESLALQGILCGVVVLINLPVYQGLFFRKDKGAMPTSVTYKSVALALLACSIALYQ</sequence>
<feature type="binding site" evidence="13">
    <location>
        <position position="285"/>
    </location>
    <ligand>
        <name>Mn(2+)</name>
        <dbReference type="ChEBI" id="CHEBI:29035"/>
    </ligand>
</feature>
<feature type="transmembrane region" description="Helical" evidence="14">
    <location>
        <begin position="685"/>
        <end position="706"/>
    </location>
</feature>
<feature type="transmembrane region" description="Helical" evidence="14">
    <location>
        <begin position="21"/>
        <end position="41"/>
    </location>
</feature>
<dbReference type="InterPro" id="IPR005150">
    <property type="entry name" value="Cellulose_synth"/>
</dbReference>
<reference evidence="15 16" key="1">
    <citation type="journal article" date="2023" name="BMC Biotechnol.">
        <title>Vitis rotundifolia cv Carlos genome sequencing.</title>
        <authorList>
            <person name="Huff M."/>
            <person name="Hulse-Kemp A."/>
            <person name="Scheffler B."/>
            <person name="Youngblood R."/>
            <person name="Simpson S."/>
            <person name="Babiker E."/>
            <person name="Staton M."/>
        </authorList>
    </citation>
    <scope>NUCLEOTIDE SEQUENCE [LARGE SCALE GENOMIC DNA]</scope>
    <source>
        <tissue evidence="15">Leaf</tissue>
    </source>
</reference>
<evidence type="ECO:0000313" key="16">
    <source>
        <dbReference type="Proteomes" id="UP001168098"/>
    </source>
</evidence>
<dbReference type="GO" id="GO:0000139">
    <property type="term" value="C:Golgi membrane"/>
    <property type="evidence" value="ECO:0007669"/>
    <property type="project" value="UniProtKB-SubCell"/>
</dbReference>
<feature type="binding site" evidence="13">
    <location>
        <position position="309"/>
    </location>
    <ligand>
        <name>Mn(2+)</name>
        <dbReference type="ChEBI" id="CHEBI:29035"/>
    </ligand>
</feature>
<keyword evidence="2" id="KW-0328">Glycosyltransferase</keyword>
<keyword evidence="3" id="KW-0808">Transferase</keyword>
<dbReference type="Gene3D" id="3.90.550.10">
    <property type="entry name" value="Spore Coat Polysaccharide Biosynthesis Protein SpsA, Chain A"/>
    <property type="match status" value="1"/>
</dbReference>
<feature type="binding site" evidence="12">
    <location>
        <position position="142"/>
    </location>
    <ligand>
        <name>UDP-alpha-D-glucose</name>
        <dbReference type="ChEBI" id="CHEBI:58885"/>
    </ligand>
</feature>
<dbReference type="FunFam" id="3.90.550.10:FF:000138">
    <property type="entry name" value="Cellulose synthase isolog"/>
    <property type="match status" value="1"/>
</dbReference>
<comment type="caution">
    <text evidence="15">The sequence shown here is derived from an EMBL/GenBank/DDBJ whole genome shotgun (WGS) entry which is preliminary data.</text>
</comment>
<evidence type="ECO:0000256" key="9">
    <source>
        <dbReference type="ARBA" id="ARBA00037405"/>
    </source>
</evidence>
<evidence type="ECO:0000256" key="7">
    <source>
        <dbReference type="ARBA" id="ARBA00023136"/>
    </source>
</evidence>
<name>A0AA39DNJ6_VITRO</name>
<feature type="transmembrane region" description="Helical" evidence="14">
    <location>
        <begin position="53"/>
        <end position="72"/>
    </location>
</feature>
<evidence type="ECO:0000256" key="14">
    <source>
        <dbReference type="SAM" id="Phobius"/>
    </source>
</evidence>
<dbReference type="Pfam" id="PF03552">
    <property type="entry name" value="Cellulose_synt"/>
    <property type="match status" value="2"/>
</dbReference>
<dbReference type="SUPFAM" id="SSF53448">
    <property type="entry name" value="Nucleotide-diphospho-sugar transferases"/>
    <property type="match status" value="1"/>
</dbReference>
<feature type="transmembrane region" description="Helical" evidence="14">
    <location>
        <begin position="603"/>
        <end position="626"/>
    </location>
</feature>
<feature type="transmembrane region" description="Helical" evidence="14">
    <location>
        <begin position="558"/>
        <end position="582"/>
    </location>
</feature>
<keyword evidence="8" id="KW-0961">Cell wall biogenesis/degradation</keyword>
<proteinExistence type="inferred from homology"/>
<keyword evidence="6" id="KW-0333">Golgi apparatus</keyword>
<accession>A0AA39DNJ6</accession>
<organism evidence="15 16">
    <name type="scientific">Vitis rotundifolia</name>
    <name type="common">Muscadine grape</name>
    <dbReference type="NCBI Taxonomy" id="103349"/>
    <lineage>
        <taxon>Eukaryota</taxon>
        <taxon>Viridiplantae</taxon>
        <taxon>Streptophyta</taxon>
        <taxon>Embryophyta</taxon>
        <taxon>Tracheophyta</taxon>
        <taxon>Spermatophyta</taxon>
        <taxon>Magnoliopsida</taxon>
        <taxon>eudicotyledons</taxon>
        <taxon>Gunneridae</taxon>
        <taxon>Pentapetalae</taxon>
        <taxon>rosids</taxon>
        <taxon>Vitales</taxon>
        <taxon>Vitaceae</taxon>
        <taxon>Viteae</taxon>
        <taxon>Vitis</taxon>
    </lineage>
</organism>
<evidence type="ECO:0008006" key="17">
    <source>
        <dbReference type="Google" id="ProtNLM"/>
    </source>
</evidence>
<feature type="transmembrane region" description="Helical" evidence="14">
    <location>
        <begin position="534"/>
        <end position="552"/>
    </location>
</feature>
<evidence type="ECO:0000256" key="12">
    <source>
        <dbReference type="PIRSR" id="PIRSR605150-2"/>
    </source>
</evidence>
<evidence type="ECO:0000313" key="15">
    <source>
        <dbReference type="EMBL" id="KAJ9690010.1"/>
    </source>
</evidence>
<dbReference type="GO" id="GO:0030244">
    <property type="term" value="P:cellulose biosynthetic process"/>
    <property type="evidence" value="ECO:0007669"/>
    <property type="project" value="InterPro"/>
</dbReference>
<feature type="active site" evidence="11">
    <location>
        <position position="142"/>
    </location>
</feature>
<gene>
    <name evidence="15" type="ORF">PVL29_012598</name>
</gene>
<evidence type="ECO:0000256" key="2">
    <source>
        <dbReference type="ARBA" id="ARBA00022676"/>
    </source>
</evidence>
<feature type="active site" evidence="11">
    <location>
        <position position="449"/>
    </location>
</feature>
<keyword evidence="7 14" id="KW-0472">Membrane</keyword>
<comment type="similarity">
    <text evidence="10">Belongs to the glycosyltransferase 2 family. Plant cellulose synthase-like E subfamily.</text>
</comment>
<feature type="transmembrane region" description="Helical" evidence="14">
    <location>
        <begin position="718"/>
        <end position="735"/>
    </location>
</feature>
<dbReference type="AlphaFoldDB" id="A0AA39DNJ6"/>
<evidence type="ECO:0000256" key="11">
    <source>
        <dbReference type="PIRSR" id="PIRSR605150-1"/>
    </source>
</evidence>